<dbReference type="SUPFAM" id="SSF161098">
    <property type="entry name" value="MetI-like"/>
    <property type="match status" value="1"/>
</dbReference>
<dbReference type="FunFam" id="1.10.3720.10:FF:000030">
    <property type="entry name" value="Maltose ABC transporter permease MalF"/>
    <property type="match status" value="1"/>
</dbReference>
<keyword evidence="4 11" id="KW-0813">Transport</keyword>
<feature type="transmembrane region" description="Helical" evidence="11">
    <location>
        <begin position="492"/>
        <end position="514"/>
    </location>
</feature>
<dbReference type="Pfam" id="PF00528">
    <property type="entry name" value="BPD_transp_1"/>
    <property type="match status" value="1"/>
</dbReference>
<comment type="caution">
    <text evidence="14">The sequence shown here is derived from an EMBL/GenBank/DDBJ whole genome shotgun (WGS) entry which is preliminary data.</text>
</comment>
<proteinExistence type="inferred from homology"/>
<accession>A0A0D9AFW5</accession>
<dbReference type="InterPro" id="IPR048464">
    <property type="entry name" value="MalF_N_TM"/>
</dbReference>
<dbReference type="Gene3D" id="1.20.58.370">
    <property type="entry name" value="MalF N-terminal region-like"/>
    <property type="match status" value="1"/>
</dbReference>
<feature type="domain" description="ABC transmembrane type-1" evidence="13">
    <location>
        <begin position="290"/>
        <end position="513"/>
    </location>
</feature>
<dbReference type="Pfam" id="PF20872">
    <property type="entry name" value="MalF_N_TM"/>
    <property type="match status" value="1"/>
</dbReference>
<dbReference type="InterPro" id="IPR035906">
    <property type="entry name" value="MetI-like_sf"/>
</dbReference>
<protein>
    <recommendedName>
        <fullName evidence="12">Maltose/maltodextrin transport system permease protein</fullName>
    </recommendedName>
</protein>
<dbReference type="SUPFAM" id="SSF160964">
    <property type="entry name" value="MalF N-terminal region-like"/>
    <property type="match status" value="1"/>
</dbReference>
<dbReference type="CDD" id="cd06261">
    <property type="entry name" value="TM_PBP2"/>
    <property type="match status" value="1"/>
</dbReference>
<feature type="transmembrane region" description="Helical" evidence="11">
    <location>
        <begin position="435"/>
        <end position="456"/>
    </location>
</feature>
<dbReference type="AlphaFoldDB" id="A0A0D9AFW5"/>
<evidence type="ECO:0000313" key="14">
    <source>
        <dbReference type="EMBL" id="KJH79925.1"/>
    </source>
</evidence>
<dbReference type="PATRIC" id="fig|316.101.peg.3289"/>
<keyword evidence="6 12" id="KW-0997">Cell inner membrane</keyword>
<evidence type="ECO:0000256" key="9">
    <source>
        <dbReference type="ARBA" id="ARBA00022989"/>
    </source>
</evidence>
<feature type="transmembrane region" description="Helical" evidence="11">
    <location>
        <begin position="53"/>
        <end position="70"/>
    </location>
</feature>
<keyword evidence="9 11" id="KW-1133">Transmembrane helix</keyword>
<evidence type="ECO:0000256" key="11">
    <source>
        <dbReference type="RuleBase" id="RU363032"/>
    </source>
</evidence>
<dbReference type="Proteomes" id="UP000032487">
    <property type="component" value="Unassembled WGS sequence"/>
</dbReference>
<comment type="function">
    <text evidence="1 12">Part of the ABC transporter complex MalEFGK involved in maltose/maltodextrin import. Probably responsible for the translocation of the substrate across the membrane.</text>
</comment>
<sequence>MSAVNVPAEMPGRAVPKLSLPKLPAAMRWGLWLLCNAFALYLIVALYAQGQTVFALLGLVLAGIASFVFINRRAYAHRYIFPAVAGMLVFVIFPLLYTVGIGFTNYSGTNLLSFEQAQRYHLSQTYLAGERFGFSLHQNDEGEMRLRVDRGEQGVWVSAPLAGEPVEGEPLGMTREAEVDDLGEALPLRDVIRQRKQLEQWVMRGSEGQLLRLYGLREVAAVEPLYRLRDDGSLINNQTGERLTANDEIGFYVDAEGQAVAPGYTVYAGWSNFAKVLTDPKIRGPFLQIFVWTVCFAALTVVFTLAVGLVLASLLQWEMVRGKAFYRLMLILPYAVPAFISILVFKGLFNQSFGEINLMLDSLFGVRPDWFSDPTLARSMILLVNTWLGYPYMLLLCMGLLQAIPRDLYEASAMDGATPLDNLLKITLPLLIKPLAPLLIASFAFNFNNFVLITLLTRGGPDILGTTTPAGTTDLLVSYTYRIAFQDSGQNFALAAAIATLIFIVVGAMAWLNLKLSKVKV</sequence>
<dbReference type="Gene3D" id="3.10.650.10">
    <property type="entry name" value="MalF N-terminal region-like"/>
    <property type="match status" value="1"/>
</dbReference>
<dbReference type="InterPro" id="IPR029345">
    <property type="entry name" value="MalF_P2"/>
</dbReference>
<dbReference type="EMBL" id="JYHV01000035">
    <property type="protein sequence ID" value="KJH79925.1"/>
    <property type="molecule type" value="Genomic_DNA"/>
</dbReference>
<dbReference type="InterPro" id="IPR035277">
    <property type="entry name" value="MalF_N"/>
</dbReference>
<feature type="transmembrane region" description="Helical" evidence="11">
    <location>
        <begin position="29"/>
        <end position="47"/>
    </location>
</feature>
<evidence type="ECO:0000256" key="2">
    <source>
        <dbReference type="ARBA" id="ARBA00004429"/>
    </source>
</evidence>
<reference evidence="14 15" key="1">
    <citation type="submission" date="2015-02" db="EMBL/GenBank/DDBJ databases">
        <title>Draft genome sequence of Pseudomonas stutzeri NT0128 isolated from wheat (Triticum turgidum) rhizosphere.</title>
        <authorList>
            <person name="Tovi N."/>
            <person name="Frenk S."/>
            <person name="Hadar Y."/>
            <person name="Minz D."/>
        </authorList>
    </citation>
    <scope>NUCLEOTIDE SEQUENCE [LARGE SCALE GENOMIC DNA]</scope>
    <source>
        <strain evidence="14 15">NT0128</strain>
    </source>
</reference>
<evidence type="ECO:0000256" key="12">
    <source>
        <dbReference type="RuleBase" id="RU367050"/>
    </source>
</evidence>
<gene>
    <name evidence="14" type="primary">malF</name>
    <name evidence="14" type="ORF">UF78_18345</name>
</gene>
<dbReference type="Gene3D" id="2.40.430.10">
    <property type="entry name" value="D-maltodextrin-binding protein, MBP"/>
    <property type="match status" value="1"/>
</dbReference>
<feature type="transmembrane region" description="Helical" evidence="11">
    <location>
        <begin position="380"/>
        <end position="401"/>
    </location>
</feature>
<dbReference type="InterPro" id="IPR000515">
    <property type="entry name" value="MetI-like"/>
</dbReference>
<comment type="subcellular location">
    <subcellularLocation>
        <location evidence="2 12">Cell inner membrane</location>
        <topology evidence="2 12">Multi-pass membrane protein</topology>
    </subcellularLocation>
    <subcellularLocation>
        <location evidence="11">Cell membrane</location>
        <topology evidence="11">Multi-pass membrane protein</topology>
    </subcellularLocation>
</comment>
<dbReference type="Gene3D" id="1.10.3720.10">
    <property type="entry name" value="MetI-like"/>
    <property type="match status" value="1"/>
</dbReference>
<evidence type="ECO:0000256" key="8">
    <source>
        <dbReference type="ARBA" id="ARBA00022692"/>
    </source>
</evidence>
<dbReference type="GO" id="GO:0042956">
    <property type="term" value="P:maltodextrin transmembrane transport"/>
    <property type="evidence" value="ECO:0007669"/>
    <property type="project" value="TreeGrafter"/>
</dbReference>
<keyword evidence="8 11" id="KW-0812">Transmembrane</keyword>
<name>A0A0D9AFW5_STUST</name>
<keyword evidence="5" id="KW-1003">Cell membrane</keyword>
<comment type="similarity">
    <text evidence="3 12">Belongs to the binding-protein-dependent transport system permease family. MalFG subfamily.</text>
</comment>
<evidence type="ECO:0000256" key="1">
    <source>
        <dbReference type="ARBA" id="ARBA00002264"/>
    </source>
</evidence>
<dbReference type="NCBIfam" id="NF008232">
    <property type="entry name" value="PRK10999.1"/>
    <property type="match status" value="1"/>
</dbReference>
<evidence type="ECO:0000256" key="7">
    <source>
        <dbReference type="ARBA" id="ARBA00022597"/>
    </source>
</evidence>
<comment type="subunit">
    <text evidence="12">The complex is composed of two ATP-binding proteins (MalK), two transmembrane proteins (MalG and MalF) and a solute-binding protein (MalE).</text>
</comment>
<evidence type="ECO:0000256" key="3">
    <source>
        <dbReference type="ARBA" id="ARBA00009047"/>
    </source>
</evidence>
<dbReference type="Pfam" id="PF14785">
    <property type="entry name" value="MalF_P2"/>
    <property type="match status" value="1"/>
</dbReference>
<dbReference type="PROSITE" id="PS50928">
    <property type="entry name" value="ABC_TM1"/>
    <property type="match status" value="1"/>
</dbReference>
<evidence type="ECO:0000256" key="4">
    <source>
        <dbReference type="ARBA" id="ARBA00022448"/>
    </source>
</evidence>
<feature type="transmembrane region" description="Helical" evidence="11">
    <location>
        <begin position="324"/>
        <end position="345"/>
    </location>
</feature>
<keyword evidence="7 12" id="KW-0762">Sugar transport</keyword>
<evidence type="ECO:0000313" key="15">
    <source>
        <dbReference type="Proteomes" id="UP000032487"/>
    </source>
</evidence>
<dbReference type="OrthoDB" id="9785347at2"/>
<dbReference type="GO" id="GO:1990060">
    <property type="term" value="C:maltose transport complex"/>
    <property type="evidence" value="ECO:0007669"/>
    <property type="project" value="TreeGrafter"/>
</dbReference>
<evidence type="ECO:0000256" key="5">
    <source>
        <dbReference type="ARBA" id="ARBA00022475"/>
    </source>
</evidence>
<feature type="transmembrane region" description="Helical" evidence="11">
    <location>
        <begin position="79"/>
        <end position="103"/>
    </location>
</feature>
<dbReference type="PANTHER" id="PTHR47314">
    <property type="entry name" value="MALTOSE/MALTODEXTRIN TRANSPORT SYSTEM PERMEASE PROTEIN MALF"/>
    <property type="match status" value="1"/>
</dbReference>
<dbReference type="GO" id="GO:0015423">
    <property type="term" value="F:ABC-type maltose transporter activity"/>
    <property type="evidence" value="ECO:0007669"/>
    <property type="project" value="TreeGrafter"/>
</dbReference>
<feature type="transmembrane region" description="Helical" evidence="11">
    <location>
        <begin position="289"/>
        <end position="312"/>
    </location>
</feature>
<dbReference type="InterPro" id="IPR047103">
    <property type="entry name" value="MalF_P2_sf"/>
</dbReference>
<keyword evidence="10 11" id="KW-0472">Membrane</keyword>
<evidence type="ECO:0000256" key="6">
    <source>
        <dbReference type="ARBA" id="ARBA00022519"/>
    </source>
</evidence>
<organism evidence="14 15">
    <name type="scientific">Stutzerimonas stutzeri</name>
    <name type="common">Pseudomonas stutzeri</name>
    <dbReference type="NCBI Taxonomy" id="316"/>
    <lineage>
        <taxon>Bacteria</taxon>
        <taxon>Pseudomonadati</taxon>
        <taxon>Pseudomonadota</taxon>
        <taxon>Gammaproteobacteria</taxon>
        <taxon>Pseudomonadales</taxon>
        <taxon>Pseudomonadaceae</taxon>
        <taxon>Stutzerimonas</taxon>
    </lineage>
</organism>
<dbReference type="RefSeq" id="WP_045163660.1">
    <property type="nucleotide sequence ID" value="NZ_JYHV01000035.1"/>
</dbReference>
<evidence type="ECO:0000259" key="13">
    <source>
        <dbReference type="PROSITE" id="PS50928"/>
    </source>
</evidence>
<evidence type="ECO:0000256" key="10">
    <source>
        <dbReference type="ARBA" id="ARBA00023136"/>
    </source>
</evidence>
<dbReference type="PANTHER" id="PTHR47314:SF1">
    <property type="entry name" value="MALTOSE_MALTODEXTRIN TRANSPORT SYSTEM PERMEASE PROTEIN MALF"/>
    <property type="match status" value="1"/>
</dbReference>